<keyword evidence="4" id="KW-0720">Serine protease</keyword>
<sequence length="402" mass="42374">MLKVLLIIAGAASAIAQQCDTVSGSSGTISSPNYPQNYPNDARCTYVLSPGPEQQVSIEFTDFALESHHRCSYDVLEIFDGGISVGRFCGTTTPAPITSSNEITIVFSSDYSVMYRGFSFDFEITGEGGSGGTTTTAATTTTTTASTGQGSCGVPDVTPYGTSRIVGGETARAHSWPWQITMQSTSGSHVCGGSLINENWVVTAAHCNPLPNYHRIILGEHSRSSNSEDIQTIEMEATVCHPQYNSGTQFTNDICLVKLATPAVLGEHVKPVCRAESSDEYTSSMTCYTTGWGRTSSSSSTSADTLQQTQLPVMTNAVCAGYWGSAALTDSMICAGAEGSVSCQGDSGGPLVCQKVAGGPWNLVGVVSWGSTNCLTNYPAVYARVTELRTWIDESISGYTGP</sequence>
<dbReference type="Gene3D" id="2.60.120.290">
    <property type="entry name" value="Spermadhesin, CUB domain"/>
    <property type="match status" value="1"/>
</dbReference>
<reference evidence="11" key="2">
    <citation type="submission" date="2025-08" db="UniProtKB">
        <authorList>
            <consortium name="RefSeq"/>
        </authorList>
    </citation>
    <scope>IDENTIFICATION</scope>
    <source>
        <strain evidence="11">S238N-H82</strain>
        <tissue evidence="11">Testes</tissue>
    </source>
</reference>
<dbReference type="SMART" id="SM00042">
    <property type="entry name" value="CUB"/>
    <property type="match status" value="1"/>
</dbReference>
<keyword evidence="3" id="KW-0645">Protease</keyword>
<name>A0A9J7M0S0_BRAFL</name>
<evidence type="ECO:0000256" key="2">
    <source>
        <dbReference type="ARBA" id="ARBA00022525"/>
    </source>
</evidence>
<dbReference type="Pfam" id="PF00089">
    <property type="entry name" value="Trypsin"/>
    <property type="match status" value="1"/>
</dbReference>
<dbReference type="GO" id="GO:0004252">
    <property type="term" value="F:serine-type endopeptidase activity"/>
    <property type="evidence" value="ECO:0000318"/>
    <property type="project" value="GO_Central"/>
</dbReference>
<dbReference type="GO" id="GO:0006508">
    <property type="term" value="P:proteolysis"/>
    <property type="evidence" value="ECO:0000318"/>
    <property type="project" value="GO_Central"/>
</dbReference>
<dbReference type="InterPro" id="IPR009003">
    <property type="entry name" value="Peptidase_S1_PA"/>
</dbReference>
<protein>
    <submittedName>
        <fullName evidence="11">Chymotrypsin B-like</fullName>
    </submittedName>
</protein>
<evidence type="ECO:0000256" key="1">
    <source>
        <dbReference type="ARBA" id="ARBA00004613"/>
    </source>
</evidence>
<evidence type="ECO:0000259" key="9">
    <source>
        <dbReference type="PROSITE" id="PS50240"/>
    </source>
</evidence>
<feature type="domain" description="CUB" evidence="8">
    <location>
        <begin position="11"/>
        <end position="125"/>
    </location>
</feature>
<feature type="signal peptide" evidence="7">
    <location>
        <begin position="1"/>
        <end position="16"/>
    </location>
</feature>
<dbReference type="PROSITE" id="PS00134">
    <property type="entry name" value="TRYPSIN_HIS"/>
    <property type="match status" value="1"/>
</dbReference>
<keyword evidence="10" id="KW-1185">Reference proteome</keyword>
<dbReference type="GO" id="GO:0005576">
    <property type="term" value="C:extracellular region"/>
    <property type="evidence" value="ECO:0007669"/>
    <property type="project" value="UniProtKB-SubCell"/>
</dbReference>
<comment type="caution">
    <text evidence="6">Lacks conserved residue(s) required for the propagation of feature annotation.</text>
</comment>
<evidence type="ECO:0000313" key="11">
    <source>
        <dbReference type="RefSeq" id="XP_035692467.1"/>
    </source>
</evidence>
<evidence type="ECO:0000256" key="6">
    <source>
        <dbReference type="PROSITE-ProRule" id="PRU00059"/>
    </source>
</evidence>
<dbReference type="RefSeq" id="XP_035692467.1">
    <property type="nucleotide sequence ID" value="XM_035836574.1"/>
</dbReference>
<keyword evidence="2" id="KW-0964">Secreted</keyword>
<dbReference type="PROSITE" id="PS50240">
    <property type="entry name" value="TRYPSIN_DOM"/>
    <property type="match status" value="1"/>
</dbReference>
<dbReference type="KEGG" id="bfo:118426942"/>
<dbReference type="CDD" id="cd00041">
    <property type="entry name" value="CUB"/>
    <property type="match status" value="1"/>
</dbReference>
<dbReference type="GeneID" id="118426942"/>
<dbReference type="InterPro" id="IPR000859">
    <property type="entry name" value="CUB_dom"/>
</dbReference>
<dbReference type="InterPro" id="IPR043504">
    <property type="entry name" value="Peptidase_S1_PA_chymotrypsin"/>
</dbReference>
<dbReference type="FunFam" id="2.60.120.290:FF:000013">
    <property type="entry name" value="Membrane frizzled-related protein"/>
    <property type="match status" value="1"/>
</dbReference>
<dbReference type="Proteomes" id="UP000001554">
    <property type="component" value="Chromosome 12"/>
</dbReference>
<dbReference type="PRINTS" id="PR00722">
    <property type="entry name" value="CHYMOTRYPSIN"/>
</dbReference>
<dbReference type="SUPFAM" id="SSF50494">
    <property type="entry name" value="Trypsin-like serine proteases"/>
    <property type="match status" value="1"/>
</dbReference>
<evidence type="ECO:0000256" key="5">
    <source>
        <dbReference type="ARBA" id="ARBA00023157"/>
    </source>
</evidence>
<dbReference type="PROSITE" id="PS01180">
    <property type="entry name" value="CUB"/>
    <property type="match status" value="1"/>
</dbReference>
<dbReference type="PANTHER" id="PTHR24252:SF7">
    <property type="entry name" value="HYALIN"/>
    <property type="match status" value="1"/>
</dbReference>
<feature type="domain" description="Peptidase S1" evidence="9">
    <location>
        <begin position="165"/>
        <end position="397"/>
    </location>
</feature>
<dbReference type="Pfam" id="PF00431">
    <property type="entry name" value="CUB"/>
    <property type="match status" value="1"/>
</dbReference>
<dbReference type="InterPro" id="IPR001314">
    <property type="entry name" value="Peptidase_S1A"/>
</dbReference>
<dbReference type="InterPro" id="IPR035914">
    <property type="entry name" value="Sperma_CUB_dom_sf"/>
</dbReference>
<dbReference type="FunFam" id="2.40.10.10:FF:000038">
    <property type="entry name" value="Serine protease"/>
    <property type="match status" value="1"/>
</dbReference>
<gene>
    <name evidence="11" type="primary">LOC118426942</name>
</gene>
<dbReference type="PANTHER" id="PTHR24252">
    <property type="entry name" value="ACROSIN-RELATED"/>
    <property type="match status" value="1"/>
</dbReference>
<dbReference type="SMART" id="SM00020">
    <property type="entry name" value="Tryp_SPc"/>
    <property type="match status" value="1"/>
</dbReference>
<dbReference type="InterPro" id="IPR001254">
    <property type="entry name" value="Trypsin_dom"/>
</dbReference>
<dbReference type="CDD" id="cd00190">
    <property type="entry name" value="Tryp_SPc"/>
    <property type="match status" value="1"/>
</dbReference>
<proteinExistence type="predicted"/>
<feature type="chain" id="PRO_5039934172" evidence="7">
    <location>
        <begin position="17"/>
        <end position="402"/>
    </location>
</feature>
<evidence type="ECO:0000256" key="3">
    <source>
        <dbReference type="ARBA" id="ARBA00022670"/>
    </source>
</evidence>
<dbReference type="SUPFAM" id="SSF49854">
    <property type="entry name" value="Spermadhesin, CUB domain"/>
    <property type="match status" value="1"/>
</dbReference>
<comment type="subcellular location">
    <subcellularLocation>
        <location evidence="1">Secreted</location>
    </subcellularLocation>
</comment>
<reference evidence="10" key="1">
    <citation type="journal article" date="2020" name="Nat. Ecol. Evol.">
        <title>Deeply conserved synteny resolves early events in vertebrate evolution.</title>
        <authorList>
            <person name="Simakov O."/>
            <person name="Marletaz F."/>
            <person name="Yue J.X."/>
            <person name="O'Connell B."/>
            <person name="Jenkins J."/>
            <person name="Brandt A."/>
            <person name="Calef R."/>
            <person name="Tung C.H."/>
            <person name="Huang T.K."/>
            <person name="Schmutz J."/>
            <person name="Satoh N."/>
            <person name="Yu J.K."/>
            <person name="Putnam N.H."/>
            <person name="Green R.E."/>
            <person name="Rokhsar D.S."/>
        </authorList>
    </citation>
    <scope>NUCLEOTIDE SEQUENCE [LARGE SCALE GENOMIC DNA]</scope>
    <source>
        <strain evidence="10">S238N-H82</strain>
    </source>
</reference>
<evidence type="ECO:0000313" key="10">
    <source>
        <dbReference type="Proteomes" id="UP000001554"/>
    </source>
</evidence>
<dbReference type="InterPro" id="IPR018114">
    <property type="entry name" value="TRYPSIN_HIS"/>
</dbReference>
<evidence type="ECO:0000259" key="8">
    <source>
        <dbReference type="PROSITE" id="PS01180"/>
    </source>
</evidence>
<dbReference type="Gene3D" id="2.40.10.10">
    <property type="entry name" value="Trypsin-like serine proteases"/>
    <property type="match status" value="1"/>
</dbReference>
<keyword evidence="4" id="KW-0378">Hydrolase</keyword>
<dbReference type="OMA" id="PFQCHEL"/>
<keyword evidence="5" id="KW-1015">Disulfide bond</keyword>
<evidence type="ECO:0000256" key="4">
    <source>
        <dbReference type="ARBA" id="ARBA00022825"/>
    </source>
</evidence>
<organism evidence="10 11">
    <name type="scientific">Branchiostoma floridae</name>
    <name type="common">Florida lancelet</name>
    <name type="synonym">Amphioxus</name>
    <dbReference type="NCBI Taxonomy" id="7739"/>
    <lineage>
        <taxon>Eukaryota</taxon>
        <taxon>Metazoa</taxon>
        <taxon>Chordata</taxon>
        <taxon>Cephalochordata</taxon>
        <taxon>Leptocardii</taxon>
        <taxon>Amphioxiformes</taxon>
        <taxon>Branchiostomatidae</taxon>
        <taxon>Branchiostoma</taxon>
    </lineage>
</organism>
<dbReference type="AlphaFoldDB" id="A0A9J7M0S0"/>
<keyword evidence="7" id="KW-0732">Signal</keyword>
<accession>A0A9J7M0S0</accession>
<evidence type="ECO:0000256" key="7">
    <source>
        <dbReference type="SAM" id="SignalP"/>
    </source>
</evidence>
<dbReference type="OrthoDB" id="5918597at2759"/>